<evidence type="ECO:0000259" key="2">
    <source>
        <dbReference type="SMART" id="SM00854"/>
    </source>
</evidence>
<feature type="domain" description="Capsule synthesis protein CapA" evidence="2">
    <location>
        <begin position="29"/>
        <end position="274"/>
    </location>
</feature>
<reference evidence="3" key="1">
    <citation type="submission" date="2020-03" db="EMBL/GenBank/DDBJ databases">
        <title>Spirochaetal bacteria isolated from arthropods constitute a novel genus Entomospira genus novum within the order Spirochaetales.</title>
        <authorList>
            <person name="Grana-Miraglia L."/>
            <person name="Sikutova S."/>
            <person name="Fingerle V."/>
            <person name="Sing A."/>
            <person name="Castillo-Ramirez S."/>
            <person name="Margos G."/>
            <person name="Rudolf I."/>
        </authorList>
    </citation>
    <scope>NUCLEOTIDE SEQUENCE</scope>
    <source>
        <strain evidence="3">BR208</strain>
    </source>
</reference>
<comment type="similarity">
    <text evidence="1">Belongs to the CapA family.</text>
</comment>
<dbReference type="SMART" id="SM00854">
    <property type="entry name" value="PGA_cap"/>
    <property type="match status" value="1"/>
</dbReference>
<dbReference type="PANTHER" id="PTHR33393:SF11">
    <property type="entry name" value="POLYGLUTAMINE SYNTHESIS ACCESSORY PROTEIN RV0574C-RELATED"/>
    <property type="match status" value="1"/>
</dbReference>
<dbReference type="Pfam" id="PF09587">
    <property type="entry name" value="PGA_cap"/>
    <property type="match status" value="1"/>
</dbReference>
<gene>
    <name evidence="3" type="ORF">HCT46_06650</name>
</gene>
<dbReference type="PANTHER" id="PTHR33393">
    <property type="entry name" value="POLYGLUTAMINE SYNTHESIS ACCESSORY PROTEIN RV0574C-RELATED"/>
    <property type="match status" value="1"/>
</dbReference>
<keyword evidence="4" id="KW-1185">Reference proteome</keyword>
<accession>A0A968GI72</accession>
<dbReference type="SUPFAM" id="SSF56300">
    <property type="entry name" value="Metallo-dependent phosphatases"/>
    <property type="match status" value="1"/>
</dbReference>
<evidence type="ECO:0000313" key="4">
    <source>
        <dbReference type="Proteomes" id="UP000752013"/>
    </source>
</evidence>
<name>A0A968GI72_9SPIO</name>
<organism evidence="3 4">
    <name type="scientific">Entomospira nematocerorum</name>
    <dbReference type="NCBI Taxonomy" id="2719987"/>
    <lineage>
        <taxon>Bacteria</taxon>
        <taxon>Pseudomonadati</taxon>
        <taxon>Spirochaetota</taxon>
        <taxon>Spirochaetia</taxon>
        <taxon>Spirochaetales</taxon>
        <taxon>Spirochaetaceae</taxon>
        <taxon>Entomospira</taxon>
    </lineage>
</organism>
<evidence type="ECO:0000256" key="1">
    <source>
        <dbReference type="ARBA" id="ARBA00005662"/>
    </source>
</evidence>
<dbReference type="InterPro" id="IPR052169">
    <property type="entry name" value="CW_Biosynth-Accessory"/>
</dbReference>
<dbReference type="InterPro" id="IPR019079">
    <property type="entry name" value="Capsule_synth_CapA"/>
</dbReference>
<protein>
    <submittedName>
        <fullName evidence="3">CapA family protein</fullName>
    </submittedName>
</protein>
<dbReference type="EMBL" id="JAATLK010000002">
    <property type="protein sequence ID" value="NIZ47586.1"/>
    <property type="molecule type" value="Genomic_DNA"/>
</dbReference>
<dbReference type="CDD" id="cd07381">
    <property type="entry name" value="MPP_CapA"/>
    <property type="match status" value="1"/>
</dbReference>
<dbReference type="InterPro" id="IPR029052">
    <property type="entry name" value="Metallo-depent_PP-like"/>
</dbReference>
<sequence length="359" mass="42026">MWQRIVMMGLAWIMLAVIPLTAKQQYPLRLLFAGDIMAHDVNITQRDHHRIYERIKPFLQDHHLNFANFESVLSDQIRPQGYPRFSVGSRYAEAAIDAGFNVFSIANNHSADHYRAGILQSLASWRSLQQRYPWIRYAGLRSHPQERWPMQVIHVQGWRVGFIAVTQFLNWQETPVDIGSDLVDVINFRNTAVVQSLLQYLQQVRSSVDVLIVSYHGGEEYVLQDEPQKLAFYRSLIDVGVDIVWGHHPHVLQPYHWYKNRLIIQSAGNLISGQTWALKSDEYALERAYTGDTLLYSVELKAKDSEEPLQMQLIKTIPISTYRHPQYGMILLHLEDLDWLPEAWQRFYAYRYESIKKFQ</sequence>
<dbReference type="RefSeq" id="WP_167704166.1">
    <property type="nucleotide sequence ID" value="NZ_CP118169.1"/>
</dbReference>
<comment type="caution">
    <text evidence="3">The sequence shown here is derived from an EMBL/GenBank/DDBJ whole genome shotgun (WGS) entry which is preliminary data.</text>
</comment>
<dbReference type="AlphaFoldDB" id="A0A968GI72"/>
<evidence type="ECO:0000313" key="3">
    <source>
        <dbReference type="EMBL" id="NIZ47586.1"/>
    </source>
</evidence>
<dbReference type="Proteomes" id="UP000752013">
    <property type="component" value="Unassembled WGS sequence"/>
</dbReference>
<proteinExistence type="inferred from homology"/>
<dbReference type="Gene3D" id="3.60.21.10">
    <property type="match status" value="1"/>
</dbReference>